<dbReference type="PROSITE" id="PS50294">
    <property type="entry name" value="WD_REPEATS_REGION"/>
    <property type="match status" value="1"/>
</dbReference>
<evidence type="ECO:0000256" key="3">
    <source>
        <dbReference type="ARBA" id="ARBA00022574"/>
    </source>
</evidence>
<dbReference type="GO" id="GO:0035721">
    <property type="term" value="P:intraciliary retrograde transport"/>
    <property type="evidence" value="ECO:0007669"/>
    <property type="project" value="TreeGrafter"/>
</dbReference>
<dbReference type="InterPro" id="IPR036322">
    <property type="entry name" value="WD40_repeat_dom_sf"/>
</dbReference>
<dbReference type="Ensembl" id="ENSMMDT00005035587.1">
    <property type="protein sequence ID" value="ENSMMDP00005034815.1"/>
    <property type="gene ID" value="ENSMMDG00005013012.1"/>
</dbReference>
<dbReference type="Gene3D" id="2.130.10.10">
    <property type="entry name" value="YVTN repeat-like/Quinoprotein amine dehydrogenase"/>
    <property type="match status" value="1"/>
</dbReference>
<dbReference type="InterPro" id="IPR015943">
    <property type="entry name" value="WD40/YVTN_repeat-like_dom_sf"/>
</dbReference>
<feature type="domain" description="IFT122 first beta-propeller" evidence="8">
    <location>
        <begin position="13"/>
        <end position="137"/>
    </location>
</feature>
<evidence type="ECO:0000256" key="1">
    <source>
        <dbReference type="ARBA" id="ARBA00004120"/>
    </source>
</evidence>
<dbReference type="GO" id="GO:0097730">
    <property type="term" value="C:non-motile cilium"/>
    <property type="evidence" value="ECO:0007669"/>
    <property type="project" value="TreeGrafter"/>
</dbReference>
<evidence type="ECO:0000259" key="8">
    <source>
        <dbReference type="Pfam" id="PF23381"/>
    </source>
</evidence>
<dbReference type="GO" id="GO:0030991">
    <property type="term" value="C:intraciliary transport particle A"/>
    <property type="evidence" value="ECO:0007669"/>
    <property type="project" value="TreeGrafter"/>
</dbReference>
<dbReference type="SMART" id="SM00320">
    <property type="entry name" value="WD40"/>
    <property type="match status" value="3"/>
</dbReference>
<keyword evidence="10" id="KW-1185">Reference proteome</keyword>
<evidence type="ECO:0000256" key="4">
    <source>
        <dbReference type="ARBA" id="ARBA00022737"/>
    </source>
</evidence>
<keyword evidence="6" id="KW-0966">Cell projection</keyword>
<gene>
    <name evidence="9" type="primary">IFT122</name>
</gene>
<accession>A0A667YW61</accession>
<dbReference type="GeneTree" id="ENSGT00390000001016"/>
<reference evidence="9" key="2">
    <citation type="submission" date="2025-08" db="UniProtKB">
        <authorList>
            <consortium name="Ensembl"/>
        </authorList>
    </citation>
    <scope>IDENTIFICATION</scope>
</reference>
<name>A0A667YW61_9TELE</name>
<dbReference type="AlphaFoldDB" id="A0A667YW61"/>
<dbReference type="Pfam" id="PF23381">
    <property type="entry name" value="Beta-prop_IFT122_1st"/>
    <property type="match status" value="1"/>
</dbReference>
<evidence type="ECO:0000313" key="9">
    <source>
        <dbReference type="Ensembl" id="ENSMMDP00005034815.1"/>
    </source>
</evidence>
<dbReference type="Proteomes" id="UP000472263">
    <property type="component" value="Chromosome 7"/>
</dbReference>
<dbReference type="InterPro" id="IPR001680">
    <property type="entry name" value="WD40_rpt"/>
</dbReference>
<keyword evidence="5" id="KW-0969">Cilium</keyword>
<evidence type="ECO:0000256" key="6">
    <source>
        <dbReference type="ARBA" id="ARBA00023273"/>
    </source>
</evidence>
<dbReference type="InterPro" id="IPR039857">
    <property type="entry name" value="Ift122/121"/>
</dbReference>
<evidence type="ECO:0000256" key="7">
    <source>
        <dbReference type="PROSITE-ProRule" id="PRU00221"/>
    </source>
</evidence>
<sequence>MRAVPAWIDKIRDRDKVEQCIYDLAFKPDGSQLIVAAGFRVLVYDTSDGTLIQPLKGHKDTVYCVAYAKDGKRFASGSADKSIIIWTSKLEGILKYTHSDSIQCIAYNPVTHQLASCSSGDFGLWSPEQKSVSKHKRWPRPLKWEYFRSLLPDVSITMCPTCFKMFHSEDYELLLLQHNCCPYCRRPIDEPN</sequence>
<reference evidence="9" key="1">
    <citation type="submission" date="2019-06" db="EMBL/GenBank/DDBJ databases">
        <authorList>
            <consortium name="Wellcome Sanger Institute Data Sharing"/>
        </authorList>
    </citation>
    <scope>NUCLEOTIDE SEQUENCE [LARGE SCALE GENOMIC DNA]</scope>
</reference>
<reference evidence="9" key="3">
    <citation type="submission" date="2025-09" db="UniProtKB">
        <authorList>
            <consortium name="Ensembl"/>
        </authorList>
    </citation>
    <scope>IDENTIFICATION</scope>
</reference>
<dbReference type="InterPro" id="IPR056153">
    <property type="entry name" value="Beta-prop_IFT122_1st"/>
</dbReference>
<evidence type="ECO:0000256" key="2">
    <source>
        <dbReference type="ARBA" id="ARBA00019442"/>
    </source>
</evidence>
<evidence type="ECO:0000256" key="5">
    <source>
        <dbReference type="ARBA" id="ARBA00023069"/>
    </source>
</evidence>
<dbReference type="FunFam" id="2.130.10.10:FF:000573">
    <property type="entry name" value="Intraflagellar transport protein 122 homolog"/>
    <property type="match status" value="1"/>
</dbReference>
<dbReference type="GO" id="GO:0061512">
    <property type="term" value="P:protein localization to cilium"/>
    <property type="evidence" value="ECO:0007669"/>
    <property type="project" value="TreeGrafter"/>
</dbReference>
<organism evidence="9 10">
    <name type="scientific">Myripristis murdjan</name>
    <name type="common">pinecone soldierfish</name>
    <dbReference type="NCBI Taxonomy" id="586833"/>
    <lineage>
        <taxon>Eukaryota</taxon>
        <taxon>Metazoa</taxon>
        <taxon>Chordata</taxon>
        <taxon>Craniata</taxon>
        <taxon>Vertebrata</taxon>
        <taxon>Euteleostomi</taxon>
        <taxon>Actinopterygii</taxon>
        <taxon>Neopterygii</taxon>
        <taxon>Teleostei</taxon>
        <taxon>Neoteleostei</taxon>
        <taxon>Acanthomorphata</taxon>
        <taxon>Holocentriformes</taxon>
        <taxon>Holocentridae</taxon>
        <taxon>Myripristis</taxon>
    </lineage>
</organism>
<keyword evidence="4" id="KW-0677">Repeat</keyword>
<feature type="repeat" description="WD" evidence="7">
    <location>
        <begin position="55"/>
        <end position="86"/>
    </location>
</feature>
<dbReference type="PANTHER" id="PTHR12764">
    <property type="entry name" value="WD REPEAT DOMAIN-RELATED"/>
    <property type="match status" value="1"/>
</dbReference>
<dbReference type="GO" id="GO:1905515">
    <property type="term" value="P:non-motile cilium assembly"/>
    <property type="evidence" value="ECO:0007669"/>
    <property type="project" value="TreeGrafter"/>
</dbReference>
<dbReference type="Pfam" id="PF25143">
    <property type="entry name" value="Zn_ribbon_IFT122_C"/>
    <property type="match status" value="1"/>
</dbReference>
<dbReference type="PROSITE" id="PS50082">
    <property type="entry name" value="WD_REPEATS_2"/>
    <property type="match status" value="1"/>
</dbReference>
<evidence type="ECO:0000313" key="10">
    <source>
        <dbReference type="Proteomes" id="UP000472263"/>
    </source>
</evidence>
<protein>
    <recommendedName>
        <fullName evidence="2">Intraflagellar transport protein 122 homolog</fullName>
    </recommendedName>
</protein>
<dbReference type="PANTHER" id="PTHR12764:SF4">
    <property type="entry name" value="INTRAFLAGELLAR TRANSPORT PROTEIN 122 HOMOLOG"/>
    <property type="match status" value="1"/>
</dbReference>
<dbReference type="SUPFAM" id="SSF50978">
    <property type="entry name" value="WD40 repeat-like"/>
    <property type="match status" value="1"/>
</dbReference>
<comment type="subcellular location">
    <subcellularLocation>
        <location evidence="1">Cytoplasm</location>
        <location evidence="1">Cytoskeleton</location>
        <location evidence="1">Cilium basal body</location>
    </subcellularLocation>
</comment>
<proteinExistence type="predicted"/>
<keyword evidence="3 7" id="KW-0853">WD repeat</keyword>